<feature type="chain" id="PRO_5028243981" evidence="1">
    <location>
        <begin position="22"/>
        <end position="76"/>
    </location>
</feature>
<proteinExistence type="predicted"/>
<organism evidence="2">
    <name type="scientific">uncultured Thiotrichaceae bacterium</name>
    <dbReference type="NCBI Taxonomy" id="298394"/>
    <lineage>
        <taxon>Bacteria</taxon>
        <taxon>Pseudomonadati</taxon>
        <taxon>Pseudomonadota</taxon>
        <taxon>Gammaproteobacteria</taxon>
        <taxon>Thiotrichales</taxon>
        <taxon>Thiotrichaceae</taxon>
        <taxon>environmental samples</taxon>
    </lineage>
</organism>
<keyword evidence="1" id="KW-0732">Signal</keyword>
<evidence type="ECO:0000313" key="2">
    <source>
        <dbReference type="EMBL" id="CAA6819850.1"/>
    </source>
</evidence>
<dbReference type="AlphaFoldDB" id="A0A6S6TT75"/>
<reference evidence="2" key="1">
    <citation type="submission" date="2020-01" db="EMBL/GenBank/DDBJ databases">
        <authorList>
            <person name="Meier V. D."/>
            <person name="Meier V D."/>
        </authorList>
    </citation>
    <scope>NUCLEOTIDE SEQUENCE</scope>
    <source>
        <strain evidence="2">HLG_WM_MAG_07</strain>
    </source>
</reference>
<accession>A0A6S6TT75</accession>
<protein>
    <submittedName>
        <fullName evidence="2">Uncharacterized protein</fullName>
    </submittedName>
</protein>
<name>A0A6S6TT75_9GAMM</name>
<sequence>MLAYLSFTRSLAMLIAITVLSACNSNSTNTSPIDKPLSLRDQLQTVADNAVQSGLPGVSLHLQDGDEHISVVAGVV</sequence>
<gene>
    <name evidence="2" type="ORF">HELGO_WM18965</name>
</gene>
<feature type="signal peptide" evidence="1">
    <location>
        <begin position="1"/>
        <end position="21"/>
    </location>
</feature>
<feature type="non-terminal residue" evidence="2">
    <location>
        <position position="76"/>
    </location>
</feature>
<evidence type="ECO:0000256" key="1">
    <source>
        <dbReference type="SAM" id="SignalP"/>
    </source>
</evidence>
<dbReference type="EMBL" id="CACVAY010000096">
    <property type="protein sequence ID" value="CAA6819850.1"/>
    <property type="molecule type" value="Genomic_DNA"/>
</dbReference>